<reference evidence="1 3" key="1">
    <citation type="submission" date="2012-11" db="EMBL/GenBank/DDBJ databases">
        <title>Whole genome sequence of Acetobacter cibinongensis 4H-1.</title>
        <authorList>
            <person name="Azuma Y."/>
            <person name="Higashiura N."/>
            <person name="Hirakawa H."/>
            <person name="Matsushita K."/>
        </authorList>
    </citation>
    <scope>NUCLEOTIDE SEQUENCE [LARGE SCALE GENOMIC DNA]</scope>
    <source>
        <strain evidence="1 3">4H-1</strain>
    </source>
</reference>
<keyword evidence="4" id="KW-1185">Reference proteome</keyword>
<reference evidence="2 4" key="2">
    <citation type="submission" date="2019-07" db="EMBL/GenBank/DDBJ databases">
        <title>Whole genome shotgun sequence of Acetobacter cibinongensis NBRC 16605.</title>
        <authorList>
            <person name="Hosoyama A."/>
            <person name="Uohara A."/>
            <person name="Ohji S."/>
            <person name="Ichikawa N."/>
        </authorList>
    </citation>
    <scope>NUCLEOTIDE SEQUENCE [LARGE SCALE GENOMIC DNA]</scope>
    <source>
        <strain evidence="2 4">NBRC 16605</strain>
    </source>
</reference>
<accession>A0A0D6N546</accession>
<dbReference type="EMBL" id="BJVU01000004">
    <property type="protein sequence ID" value="GEL58831.1"/>
    <property type="molecule type" value="Genomic_DNA"/>
</dbReference>
<dbReference type="EMBL" id="BAMV01000016">
    <property type="protein sequence ID" value="GAN60800.1"/>
    <property type="molecule type" value="Genomic_DNA"/>
</dbReference>
<evidence type="ECO:0000313" key="2">
    <source>
        <dbReference type="EMBL" id="GEL58831.1"/>
    </source>
</evidence>
<proteinExistence type="predicted"/>
<evidence type="ECO:0000313" key="3">
    <source>
        <dbReference type="Proteomes" id="UP000032671"/>
    </source>
</evidence>
<evidence type="ECO:0000313" key="1">
    <source>
        <dbReference type="EMBL" id="GAN60800.1"/>
    </source>
</evidence>
<dbReference type="Proteomes" id="UP000032671">
    <property type="component" value="Unassembled WGS sequence"/>
</dbReference>
<evidence type="ECO:0000313" key="4">
    <source>
        <dbReference type="Proteomes" id="UP000321891"/>
    </source>
</evidence>
<protein>
    <submittedName>
        <fullName evidence="1">Uncharacterized protein</fullName>
    </submittedName>
</protein>
<sequence length="229" mass="27151">MNPLNVYRVTGDLQYGNIFLNLEKKGPNYIRDVDVVKKEEWNIYPCQISKYTYDVDVIIFASSYFVVNEKTKSILEPYCKNIVDFLPVQLGERTYWFMKSYVFYDCTVREKMEGDKNTVPHFYWSYINRFAFDSEKIEKSPFIFRCLEKKTYILCTDQFKDLVEGAGIVGFKFEHLWNSETGGIWCEREPIFGPEGAKLNRELKENWGINKKKYGLLNHVLKQKVEILK</sequence>
<name>A0A0D6N546_9PROT</name>
<gene>
    <name evidence="1" type="ORF">Abci_016_146</name>
    <name evidence="2" type="ORF">ACI01nite_14330</name>
</gene>
<comment type="caution">
    <text evidence="1">The sequence shown here is derived from an EMBL/GenBank/DDBJ whole genome shotgun (WGS) entry which is preliminary data.</text>
</comment>
<dbReference type="AlphaFoldDB" id="A0A0D6N546"/>
<dbReference type="Proteomes" id="UP000321891">
    <property type="component" value="Unassembled WGS sequence"/>
</dbReference>
<accession>A0A6N3SNE1</accession>
<dbReference type="RefSeq" id="WP_146806842.1">
    <property type="nucleotide sequence ID" value="NZ_BAMV01000016.1"/>
</dbReference>
<organism evidence="1 3">
    <name type="scientific">Acetobacter cibinongensis</name>
    <dbReference type="NCBI Taxonomy" id="146475"/>
    <lineage>
        <taxon>Bacteria</taxon>
        <taxon>Pseudomonadati</taxon>
        <taxon>Pseudomonadota</taxon>
        <taxon>Alphaproteobacteria</taxon>
        <taxon>Acetobacterales</taxon>
        <taxon>Acetobacteraceae</taxon>
        <taxon>Acetobacter</taxon>
    </lineage>
</organism>